<accession>A0A179FA55</accession>
<name>A0A179FA55_METCM</name>
<protein>
    <submittedName>
        <fullName evidence="2">Uncharacterized protein</fullName>
    </submittedName>
</protein>
<evidence type="ECO:0000313" key="2">
    <source>
        <dbReference type="EMBL" id="OAQ62326.1"/>
    </source>
</evidence>
<dbReference type="GeneID" id="28849961"/>
<proteinExistence type="predicted"/>
<keyword evidence="1" id="KW-0732">Signal</keyword>
<dbReference type="KEGG" id="pchm:VFPPC_07036"/>
<dbReference type="Proteomes" id="UP000078397">
    <property type="component" value="Unassembled WGS sequence"/>
</dbReference>
<dbReference type="AlphaFoldDB" id="A0A179FA55"/>
<dbReference type="EMBL" id="LSBJ02000007">
    <property type="protein sequence ID" value="OAQ62326.1"/>
    <property type="molecule type" value="Genomic_DNA"/>
</dbReference>
<comment type="caution">
    <text evidence="2">The sequence shown here is derived from an EMBL/GenBank/DDBJ whole genome shotgun (WGS) entry which is preliminary data.</text>
</comment>
<evidence type="ECO:0000256" key="1">
    <source>
        <dbReference type="SAM" id="SignalP"/>
    </source>
</evidence>
<feature type="signal peptide" evidence="1">
    <location>
        <begin position="1"/>
        <end position="31"/>
    </location>
</feature>
<dbReference type="RefSeq" id="XP_018140030.1">
    <property type="nucleotide sequence ID" value="XM_018285967.1"/>
</dbReference>
<sequence length="110" mass="12585">MPLQTFSVFLEKKRCLIFGSLLYLATGQVLAHQDEGCVVLGMYIQTRVVLKYAPFVADRQAGSKRRCGRYPCIRTTEPKSWGPDTQDEGMDTILWLTEYLTTLARYRLST</sequence>
<keyword evidence="3" id="KW-1185">Reference proteome</keyword>
<evidence type="ECO:0000313" key="3">
    <source>
        <dbReference type="Proteomes" id="UP000078397"/>
    </source>
</evidence>
<organism evidence="2 3">
    <name type="scientific">Pochonia chlamydosporia 170</name>
    <dbReference type="NCBI Taxonomy" id="1380566"/>
    <lineage>
        <taxon>Eukaryota</taxon>
        <taxon>Fungi</taxon>
        <taxon>Dikarya</taxon>
        <taxon>Ascomycota</taxon>
        <taxon>Pezizomycotina</taxon>
        <taxon>Sordariomycetes</taxon>
        <taxon>Hypocreomycetidae</taxon>
        <taxon>Hypocreales</taxon>
        <taxon>Clavicipitaceae</taxon>
        <taxon>Pochonia</taxon>
    </lineage>
</organism>
<reference evidence="2 3" key="1">
    <citation type="journal article" date="2016" name="PLoS Pathog.">
        <title>Biosynthesis of antibiotic leucinostatins in bio-control fungus Purpureocillium lilacinum and their inhibition on phytophthora revealed by genome mining.</title>
        <authorList>
            <person name="Wang G."/>
            <person name="Liu Z."/>
            <person name="Lin R."/>
            <person name="Li E."/>
            <person name="Mao Z."/>
            <person name="Ling J."/>
            <person name="Yang Y."/>
            <person name="Yin W.B."/>
            <person name="Xie B."/>
        </authorList>
    </citation>
    <scope>NUCLEOTIDE SEQUENCE [LARGE SCALE GENOMIC DNA]</scope>
    <source>
        <strain evidence="2">170</strain>
    </source>
</reference>
<gene>
    <name evidence="2" type="ORF">VFPPC_07036</name>
</gene>
<feature type="chain" id="PRO_5008101484" evidence="1">
    <location>
        <begin position="32"/>
        <end position="110"/>
    </location>
</feature>